<name>A0AAV3TEX0_9EURY</name>
<feature type="compositionally biased region" description="Basic and acidic residues" evidence="1">
    <location>
        <begin position="103"/>
        <end position="112"/>
    </location>
</feature>
<accession>A0AAV3TEX0</accession>
<evidence type="ECO:0000313" key="2">
    <source>
        <dbReference type="EMBL" id="GAA0679417.1"/>
    </source>
</evidence>
<reference evidence="2 3" key="1">
    <citation type="journal article" date="2019" name="Int. J. Syst. Evol. Microbiol.">
        <title>The Global Catalogue of Microorganisms (GCM) 10K type strain sequencing project: providing services to taxonomists for standard genome sequencing and annotation.</title>
        <authorList>
            <consortium name="The Broad Institute Genomics Platform"/>
            <consortium name="The Broad Institute Genome Sequencing Center for Infectious Disease"/>
            <person name="Wu L."/>
            <person name="Ma J."/>
        </authorList>
    </citation>
    <scope>NUCLEOTIDE SEQUENCE [LARGE SCALE GENOMIC DNA]</scope>
    <source>
        <strain evidence="2 3">JCM 16328</strain>
    </source>
</reference>
<keyword evidence="3" id="KW-1185">Reference proteome</keyword>
<feature type="compositionally biased region" description="Basic and acidic residues" evidence="1">
    <location>
        <begin position="65"/>
        <end position="93"/>
    </location>
</feature>
<feature type="compositionally biased region" description="Acidic residues" evidence="1">
    <location>
        <begin position="48"/>
        <end position="57"/>
    </location>
</feature>
<gene>
    <name evidence="2" type="ORF">GCM10009020_29950</name>
</gene>
<comment type="caution">
    <text evidence="2">The sequence shown here is derived from an EMBL/GenBank/DDBJ whole genome shotgun (WGS) entry which is preliminary data.</text>
</comment>
<dbReference type="Proteomes" id="UP001500420">
    <property type="component" value="Unassembled WGS sequence"/>
</dbReference>
<proteinExistence type="predicted"/>
<dbReference type="EMBL" id="BAAADV010000007">
    <property type="protein sequence ID" value="GAA0679417.1"/>
    <property type="molecule type" value="Genomic_DNA"/>
</dbReference>
<dbReference type="AlphaFoldDB" id="A0AAV3TEX0"/>
<sequence>MVSNRSERILRGIYPDGSIVMGSKRYLSPREILGDRRRDRHLTAAEILSDELDDEPDTATARPGTSERESARSKTGREPAERAGRDAPTDRRATPGADWQWLDDERVESRDD</sequence>
<evidence type="ECO:0000256" key="1">
    <source>
        <dbReference type="SAM" id="MobiDB-lite"/>
    </source>
</evidence>
<evidence type="ECO:0000313" key="3">
    <source>
        <dbReference type="Proteomes" id="UP001500420"/>
    </source>
</evidence>
<feature type="region of interest" description="Disordered" evidence="1">
    <location>
        <begin position="46"/>
        <end position="112"/>
    </location>
</feature>
<organism evidence="2 3">
    <name type="scientific">Natronoarchaeum mannanilyticum</name>
    <dbReference type="NCBI Taxonomy" id="926360"/>
    <lineage>
        <taxon>Archaea</taxon>
        <taxon>Methanobacteriati</taxon>
        <taxon>Methanobacteriota</taxon>
        <taxon>Stenosarchaea group</taxon>
        <taxon>Halobacteria</taxon>
        <taxon>Halobacteriales</taxon>
        <taxon>Natronoarchaeaceae</taxon>
    </lineage>
</organism>
<protein>
    <submittedName>
        <fullName evidence="2">Uncharacterized protein</fullName>
    </submittedName>
</protein>